<name>A0ABR4A0U2_9LECA</name>
<proteinExistence type="predicted"/>
<gene>
    <name evidence="1" type="ORF">N7G274_007757</name>
</gene>
<reference evidence="1 2" key="1">
    <citation type="submission" date="2024-09" db="EMBL/GenBank/DDBJ databases">
        <title>Rethinking Asexuality: The Enigmatic Case of Functional Sexual Genes in Lepraria (Stereocaulaceae).</title>
        <authorList>
            <person name="Doellman M."/>
            <person name="Sun Y."/>
            <person name="Barcenas-Pena A."/>
            <person name="Lumbsch H.T."/>
            <person name="Grewe F."/>
        </authorList>
    </citation>
    <scope>NUCLEOTIDE SEQUENCE [LARGE SCALE GENOMIC DNA]</scope>
    <source>
        <strain evidence="1 2">Mercado 3170</strain>
    </source>
</reference>
<keyword evidence="2" id="KW-1185">Reference proteome</keyword>
<evidence type="ECO:0000313" key="2">
    <source>
        <dbReference type="Proteomes" id="UP001590950"/>
    </source>
</evidence>
<sequence>MQPHLHRTLQLKVPVHHLCLSSLEGLLGSAGEGLQHTTHVAITTRMTCYQKEDEGDKSCQNSSTYLPNSSLSTALNMPIRSLIMSIPRGQRRWFYWLHNCVFELATLNSLKEFHGTSLAKILLRTFQKPSSHYPTPVQIIMHLTSLRASPIDSSHDYRWFGRLIAYNPQTLRVLQTDRRSELAYPTKSVINNASLDATTKDLLITIEEEMKACGRDPEVTLQLISLGLYGLAFDRIIQGEGRCIIKLSKVRILSLASCSGVSGGVSSIIQVTPGLSHGETLSKLSSLKFFKMRQEGCTLWFQLCLEQLYLRSGGSIRDQYYGTKDGLRDRGKRLSRQLQAVSD</sequence>
<accession>A0ABR4A0U2</accession>
<dbReference type="Proteomes" id="UP001590950">
    <property type="component" value="Unassembled WGS sequence"/>
</dbReference>
<comment type="caution">
    <text evidence="1">The sequence shown here is derived from an EMBL/GenBank/DDBJ whole genome shotgun (WGS) entry which is preliminary data.</text>
</comment>
<organism evidence="1 2">
    <name type="scientific">Stereocaulon virgatum</name>
    <dbReference type="NCBI Taxonomy" id="373712"/>
    <lineage>
        <taxon>Eukaryota</taxon>
        <taxon>Fungi</taxon>
        <taxon>Dikarya</taxon>
        <taxon>Ascomycota</taxon>
        <taxon>Pezizomycotina</taxon>
        <taxon>Lecanoromycetes</taxon>
        <taxon>OSLEUM clade</taxon>
        <taxon>Lecanoromycetidae</taxon>
        <taxon>Lecanorales</taxon>
        <taxon>Lecanorineae</taxon>
        <taxon>Stereocaulaceae</taxon>
        <taxon>Stereocaulon</taxon>
    </lineage>
</organism>
<dbReference type="EMBL" id="JBEFKJ010000025">
    <property type="protein sequence ID" value="KAL2039485.1"/>
    <property type="molecule type" value="Genomic_DNA"/>
</dbReference>
<evidence type="ECO:0000313" key="1">
    <source>
        <dbReference type="EMBL" id="KAL2039485.1"/>
    </source>
</evidence>
<protein>
    <submittedName>
        <fullName evidence="1">Uncharacterized protein</fullName>
    </submittedName>
</protein>